<dbReference type="Gene3D" id="3.30.360.10">
    <property type="entry name" value="Dihydrodipicolinate Reductase, domain 2"/>
    <property type="match status" value="1"/>
</dbReference>
<feature type="domain" description="Gfo/Idh/MocA-like oxidoreductase N-terminal" evidence="1">
    <location>
        <begin position="2"/>
        <end position="121"/>
    </location>
</feature>
<gene>
    <name evidence="2" type="ORF">ACFQHW_11655</name>
</gene>
<dbReference type="Gene3D" id="3.40.50.720">
    <property type="entry name" value="NAD(P)-binding Rossmann-like Domain"/>
    <property type="match status" value="1"/>
</dbReference>
<evidence type="ECO:0000313" key="3">
    <source>
        <dbReference type="Proteomes" id="UP001596310"/>
    </source>
</evidence>
<keyword evidence="3" id="KW-1185">Reference proteome</keyword>
<dbReference type="PANTHER" id="PTHR43708:SF4">
    <property type="entry name" value="OXIDOREDUCTASE YCEM-RELATED"/>
    <property type="match status" value="1"/>
</dbReference>
<dbReference type="InterPro" id="IPR000683">
    <property type="entry name" value="Gfo/Idh/MocA-like_OxRdtase_N"/>
</dbReference>
<evidence type="ECO:0000313" key="2">
    <source>
        <dbReference type="EMBL" id="MFC6316221.1"/>
    </source>
</evidence>
<dbReference type="EMBL" id="JBHSSM010000026">
    <property type="protein sequence ID" value="MFC6316221.1"/>
    <property type="molecule type" value="Genomic_DNA"/>
</dbReference>
<protein>
    <submittedName>
        <fullName evidence="2">Gfo/Idh/MocA family protein</fullName>
    </submittedName>
</protein>
<evidence type="ECO:0000259" key="1">
    <source>
        <dbReference type="Pfam" id="PF01408"/>
    </source>
</evidence>
<sequence>MLKIGVIGLGNIAQKAYLPVMAGLRDQAQWLLCTRDEVKLNQLQARYGFTQAVTTVAALLALQPDAVFIHTPTATHGALIRQFLLAGCHVYVDKPVSTDLAEVQSLYALAAARGLLLTCGFNRRFASLNVQVSAGVRPTMVRAEKNRIATAQPVDFAIFDLFTHVIDTALTSAQISPAELTASTRKFQVVADQAGNLRQAGIVLTSATQSISAWLDMQAGVDQETLTLHRPTGISCVRDLQQLTVSTSAGALTQSLPSWQPMLTARGFAPLIQAFVNAIATPGASNPVSSASSLMTHELCTELLASY</sequence>
<name>A0ABW1USP7_9LACO</name>
<dbReference type="PANTHER" id="PTHR43708">
    <property type="entry name" value="CONSERVED EXPRESSED OXIDOREDUCTASE (EUROFUNG)"/>
    <property type="match status" value="1"/>
</dbReference>
<proteinExistence type="predicted"/>
<dbReference type="Pfam" id="PF01408">
    <property type="entry name" value="GFO_IDH_MocA"/>
    <property type="match status" value="1"/>
</dbReference>
<dbReference type="RefSeq" id="WP_125602275.1">
    <property type="nucleotide sequence ID" value="NZ_JBHSSM010000026.1"/>
</dbReference>
<dbReference type="InterPro" id="IPR036291">
    <property type="entry name" value="NAD(P)-bd_dom_sf"/>
</dbReference>
<organism evidence="2 3">
    <name type="scientific">Lapidilactobacillus achengensis</name>
    <dbReference type="NCBI Taxonomy" id="2486000"/>
    <lineage>
        <taxon>Bacteria</taxon>
        <taxon>Bacillati</taxon>
        <taxon>Bacillota</taxon>
        <taxon>Bacilli</taxon>
        <taxon>Lactobacillales</taxon>
        <taxon>Lactobacillaceae</taxon>
        <taxon>Lapidilactobacillus</taxon>
    </lineage>
</organism>
<accession>A0ABW1USP7</accession>
<dbReference type="SUPFAM" id="SSF55347">
    <property type="entry name" value="Glyceraldehyde-3-phosphate dehydrogenase-like, C-terminal domain"/>
    <property type="match status" value="1"/>
</dbReference>
<dbReference type="InterPro" id="IPR051317">
    <property type="entry name" value="Gfo/Idh/MocA_oxidoreduct"/>
</dbReference>
<reference evidence="3" key="1">
    <citation type="journal article" date="2019" name="Int. J. Syst. Evol. Microbiol.">
        <title>The Global Catalogue of Microorganisms (GCM) 10K type strain sequencing project: providing services to taxonomists for standard genome sequencing and annotation.</title>
        <authorList>
            <consortium name="The Broad Institute Genomics Platform"/>
            <consortium name="The Broad Institute Genome Sequencing Center for Infectious Disease"/>
            <person name="Wu L."/>
            <person name="Ma J."/>
        </authorList>
    </citation>
    <scope>NUCLEOTIDE SEQUENCE [LARGE SCALE GENOMIC DNA]</scope>
    <source>
        <strain evidence="3">CCM 8897</strain>
    </source>
</reference>
<comment type="caution">
    <text evidence="2">The sequence shown here is derived from an EMBL/GenBank/DDBJ whole genome shotgun (WGS) entry which is preliminary data.</text>
</comment>
<dbReference type="Proteomes" id="UP001596310">
    <property type="component" value="Unassembled WGS sequence"/>
</dbReference>
<dbReference type="SUPFAM" id="SSF51735">
    <property type="entry name" value="NAD(P)-binding Rossmann-fold domains"/>
    <property type="match status" value="1"/>
</dbReference>